<dbReference type="AlphaFoldDB" id="A0A1T3NLY1"/>
<dbReference type="InterPro" id="IPR027417">
    <property type="entry name" value="P-loop_NTPase"/>
</dbReference>
<sequence>MVRYDHHATGGTRLTATRTTHLIADEAFRALITRHTGWEPLLEPVEPAAVFAPAAPGRDLASPAALLRADAEAVAFHGRDTELADLHTWCVTGPAGTAVRVLTGPGGQGKTRLARRLADTLGREGWATGHLRSDLTDHDTHPHNLTTLTTSLPLLVVVDYAETRPRLLRDLITTLHPSRHRVRLLLLARSDGAWRKDGLNAPPAVRDLLAAAPATELTPLNPRGEHSARPARDGGADPTAGRVGTFATAARDLALLLPRVPTVPDYDWTALAVRLRPPDDLAHPRYDNALTLQMAALATLLQHGPSPADTDPGDSLEEILLLHEHRFWESSAEAPAYKLGGLPTTTLGAAVAAASLCGASDKAEAVAVLRTVPDLPTDRVQRTAAWVKGLYPAEPDHYWGSLQPDRIAEYHASHALIDDELALTDVLPAATPGQQARLITVLARATIAHHNAGRIRDSTRLLRILDTDLDTATLDHTVLRTATAALPHPAPLIAPLAARLTQALVQALSQRRSAHADPAAYEPELAASLSNLGVRLSEAGRRVEALTAAQQAAEICRRLAADNPAAYEPDLADSLSNLGIRLSEVGRWDEALTATEQSVEIRRRLAADNPAAYELDLAASLSNLGIDLSMGRRQAEALDATEQSVKIYQRLAADNPAVQPGLAASLSNLGIRLSEMGRRGEALTAAQQAVEIRRRLAADNPAAYEPDLAQSLCNLGIRLSEMGRGDEALNATEQSVEIYRRLATDNPVAYEPDLAQSLSNLGGRLSEMEWWDEALTAEQQAVEIRRRLATDNPAAYEPDLAQSLSNLGVDLSEVGRGTRH</sequence>
<dbReference type="RefSeq" id="WP_078980780.1">
    <property type="nucleotide sequence ID" value="NZ_MWQN01000003.1"/>
</dbReference>
<dbReference type="Pfam" id="PF25199">
    <property type="entry name" value="nSTAND_NTPase5"/>
    <property type="match status" value="1"/>
</dbReference>
<evidence type="ECO:0000313" key="3">
    <source>
        <dbReference type="EMBL" id="OPC77685.1"/>
    </source>
</evidence>
<evidence type="ECO:0000259" key="2">
    <source>
        <dbReference type="Pfam" id="PF25199"/>
    </source>
</evidence>
<gene>
    <name evidence="3" type="ORF">B4N89_35870</name>
</gene>
<dbReference type="PANTHER" id="PTHR19959:SF119">
    <property type="entry name" value="FUNGAL LIPASE-LIKE DOMAIN-CONTAINING PROTEIN"/>
    <property type="match status" value="1"/>
</dbReference>
<proteinExistence type="predicted"/>
<dbReference type="EMBL" id="MWQN01000003">
    <property type="protein sequence ID" value="OPC77685.1"/>
    <property type="molecule type" value="Genomic_DNA"/>
</dbReference>
<dbReference type="OrthoDB" id="3218567at2"/>
<name>A0A1T3NLY1_9ACTN</name>
<dbReference type="PANTHER" id="PTHR19959">
    <property type="entry name" value="KINESIN LIGHT CHAIN"/>
    <property type="match status" value="1"/>
</dbReference>
<feature type="region of interest" description="Disordered" evidence="1">
    <location>
        <begin position="213"/>
        <end position="242"/>
    </location>
</feature>
<keyword evidence="4" id="KW-1185">Reference proteome</keyword>
<evidence type="ECO:0000313" key="4">
    <source>
        <dbReference type="Proteomes" id="UP000190037"/>
    </source>
</evidence>
<feature type="compositionally biased region" description="Basic and acidic residues" evidence="1">
    <location>
        <begin position="223"/>
        <end position="235"/>
    </location>
</feature>
<accession>A0A1T3NLY1</accession>
<dbReference type="Proteomes" id="UP000190037">
    <property type="component" value="Unassembled WGS sequence"/>
</dbReference>
<organism evidence="3 4">
    <name type="scientific">Embleya scabrispora</name>
    <dbReference type="NCBI Taxonomy" id="159449"/>
    <lineage>
        <taxon>Bacteria</taxon>
        <taxon>Bacillati</taxon>
        <taxon>Actinomycetota</taxon>
        <taxon>Actinomycetes</taxon>
        <taxon>Kitasatosporales</taxon>
        <taxon>Streptomycetaceae</taxon>
        <taxon>Embleya</taxon>
    </lineage>
</organism>
<dbReference type="InterPro" id="IPR011990">
    <property type="entry name" value="TPR-like_helical_dom_sf"/>
</dbReference>
<protein>
    <recommendedName>
        <fullName evidence="2">Novel STAND NTPase 5 domain-containing protein</fullName>
    </recommendedName>
</protein>
<dbReference type="SUPFAM" id="SSF52540">
    <property type="entry name" value="P-loop containing nucleoside triphosphate hydrolases"/>
    <property type="match status" value="1"/>
</dbReference>
<dbReference type="Gene3D" id="1.25.40.10">
    <property type="entry name" value="Tetratricopeptide repeat domain"/>
    <property type="match status" value="3"/>
</dbReference>
<dbReference type="STRING" id="159449.B4N89_35870"/>
<dbReference type="SMART" id="SM00028">
    <property type="entry name" value="TPR"/>
    <property type="match status" value="5"/>
</dbReference>
<dbReference type="SUPFAM" id="SSF48452">
    <property type="entry name" value="TPR-like"/>
    <property type="match status" value="2"/>
</dbReference>
<dbReference type="InterPro" id="IPR057574">
    <property type="entry name" value="nSTAND_NTPase5_dom"/>
</dbReference>
<comment type="caution">
    <text evidence="3">The sequence shown here is derived from an EMBL/GenBank/DDBJ whole genome shotgun (WGS) entry which is preliminary data.</text>
</comment>
<dbReference type="InterPro" id="IPR019734">
    <property type="entry name" value="TPR_rpt"/>
</dbReference>
<evidence type="ECO:0000256" key="1">
    <source>
        <dbReference type="SAM" id="MobiDB-lite"/>
    </source>
</evidence>
<feature type="domain" description="Novel STAND NTPase 5" evidence="2">
    <location>
        <begin position="95"/>
        <end position="196"/>
    </location>
</feature>
<dbReference type="Pfam" id="PF13374">
    <property type="entry name" value="TPR_10"/>
    <property type="match status" value="6"/>
</dbReference>
<dbReference type="Gene3D" id="3.40.50.300">
    <property type="entry name" value="P-loop containing nucleotide triphosphate hydrolases"/>
    <property type="match status" value="1"/>
</dbReference>
<reference evidence="3 4" key="1">
    <citation type="submission" date="2017-03" db="EMBL/GenBank/DDBJ databases">
        <title>Draft genome sequence of Streptomyces scabrisporus NF3, endophyte isolated from Amphipterygium adstringens.</title>
        <authorList>
            <person name="Vazquez M."/>
            <person name="Ceapa C.D."/>
            <person name="Rodriguez Luna D."/>
            <person name="Sanchez Esquivel S."/>
        </authorList>
    </citation>
    <scope>NUCLEOTIDE SEQUENCE [LARGE SCALE GENOMIC DNA]</scope>
    <source>
        <strain evidence="3 4">NF3</strain>
    </source>
</reference>